<evidence type="ECO:0000313" key="4">
    <source>
        <dbReference type="Proteomes" id="UP000027821"/>
    </source>
</evidence>
<dbReference type="STRING" id="1048983.EL17_08365"/>
<keyword evidence="1" id="KW-1133">Transmembrane helix</keyword>
<dbReference type="InterPro" id="IPR001036">
    <property type="entry name" value="Acrflvin-R"/>
</dbReference>
<accession>A0A074KZ16</accession>
<dbReference type="RefSeq" id="WP_035072974.1">
    <property type="nucleotide sequence ID" value="NZ_JMIH01000016.1"/>
</dbReference>
<protein>
    <submittedName>
        <fullName evidence="3">Acriflavin resistance protein</fullName>
    </submittedName>
</protein>
<dbReference type="EMBL" id="JMIH01000016">
    <property type="protein sequence ID" value="KEO74144.1"/>
    <property type="molecule type" value="Genomic_DNA"/>
</dbReference>
<dbReference type="SUPFAM" id="SSF82866">
    <property type="entry name" value="Multidrug efflux transporter AcrB transmembrane domain"/>
    <property type="match status" value="2"/>
</dbReference>
<dbReference type="PANTHER" id="PTHR32063:SF0">
    <property type="entry name" value="SWARMING MOTILITY PROTEIN SWRC"/>
    <property type="match status" value="1"/>
</dbReference>
<organism evidence="3 4">
    <name type="scientific">Anditalea andensis</name>
    <dbReference type="NCBI Taxonomy" id="1048983"/>
    <lineage>
        <taxon>Bacteria</taxon>
        <taxon>Pseudomonadati</taxon>
        <taxon>Bacteroidota</taxon>
        <taxon>Cytophagia</taxon>
        <taxon>Cytophagales</taxon>
        <taxon>Cytophagaceae</taxon>
        <taxon>Anditalea</taxon>
    </lineage>
</organism>
<reference evidence="3 4" key="1">
    <citation type="submission" date="2014-04" db="EMBL/GenBank/DDBJ databases">
        <title>Characterization and application of a salt tolerant electro-active bacterium.</title>
        <authorList>
            <person name="Yang L."/>
            <person name="Wei S."/>
            <person name="Tay Q.X.M."/>
        </authorList>
    </citation>
    <scope>NUCLEOTIDE SEQUENCE [LARGE SCALE GENOMIC DNA]</scope>
    <source>
        <strain evidence="3 4">LY1</strain>
    </source>
</reference>
<feature type="transmembrane region" description="Helical" evidence="1">
    <location>
        <begin position="430"/>
        <end position="450"/>
    </location>
</feature>
<dbReference type="Pfam" id="PF00873">
    <property type="entry name" value="ACR_tran"/>
    <property type="match status" value="1"/>
</dbReference>
<dbReference type="AlphaFoldDB" id="A0A074KZ16"/>
<dbReference type="Gene3D" id="3.30.70.1430">
    <property type="entry name" value="Multidrug efflux transporter AcrB pore domain"/>
    <property type="match status" value="2"/>
</dbReference>
<dbReference type="Gene3D" id="1.20.1640.10">
    <property type="entry name" value="Multidrug efflux transporter AcrB transmembrane domain"/>
    <property type="match status" value="2"/>
</dbReference>
<dbReference type="InterPro" id="IPR000731">
    <property type="entry name" value="SSD"/>
</dbReference>
<dbReference type="SUPFAM" id="SSF82714">
    <property type="entry name" value="Multidrug efflux transporter AcrB TolC docking domain, DN and DC subdomains"/>
    <property type="match status" value="2"/>
</dbReference>
<keyword evidence="4" id="KW-1185">Reference proteome</keyword>
<dbReference type="PANTHER" id="PTHR32063">
    <property type="match status" value="1"/>
</dbReference>
<feature type="transmembrane region" description="Helical" evidence="1">
    <location>
        <begin position="893"/>
        <end position="923"/>
    </location>
</feature>
<feature type="transmembrane region" description="Helical" evidence="1">
    <location>
        <begin position="530"/>
        <end position="552"/>
    </location>
</feature>
<dbReference type="SUPFAM" id="SSF82693">
    <property type="entry name" value="Multidrug efflux transporter AcrB pore domain, PN1, PN2, PC1 and PC2 subdomains"/>
    <property type="match status" value="3"/>
</dbReference>
<dbReference type="GO" id="GO:0042910">
    <property type="term" value="F:xenobiotic transmembrane transporter activity"/>
    <property type="evidence" value="ECO:0007669"/>
    <property type="project" value="TreeGrafter"/>
</dbReference>
<dbReference type="eggNOG" id="COG0841">
    <property type="taxonomic scope" value="Bacteria"/>
</dbReference>
<proteinExistence type="predicted"/>
<sequence>MQITKISIKRPTLVVVLFTILTLLGLFSYFSMSYELLPKFSVNVVTVSTLYPGAAPSEVENSLTRKLEDALSSLEGIDAMKSTSLESFSIITIELKDGADVDMIMQDAQRKLNAIEGDLPDDADPPSLGKFSLDDMPIIQMGATSSLEPGAFFDLIDQKLQPAIAQIEGVAQVNILGGKEREIKINLDRSKMESYGVSPIQVTRAVGGANLDFPTGKIKNADNQLLIRLAGKFNAVEDIGEVVVAKIGGVAVKVKDVAQVQDDFKDEEAVTRINNKSAIGISIQKQSDANAVDVSKKVEELLHQLETNYAEAGVGFDISQDSSEFTLEAANDVIKDLLIAVALVAVIMLLFLHSIRNAVIVMIAVPLSIIATFTIMFLAGFTLNLMSLLALSLVVGILVDDAIVVIENIYRHLEMGKSAAQASYDGIREIGGTVVSITLVIVVVFVPLSLTGGLISGILSQFSITVAVATLMSLLVAFTLIPLLTSRFSKLEHLDRNGVFGKLVYGFESMLNSFVVWLQGILAWSFRNKAITLGLAIALFFSSFLLVSQGFIGTEFFSQGDKGEFILRIEMPKETTLETTNEKVLDVERYLSDFPEVEGLFTTVGKTTGMGAAQSTPYAAEIFVTMVPAKARNITSPEFSRKVEIFMEENVIGAEFTAVPVSITGTANEAPIQIVVSGPDLELLTSVSNRIAGEMATIPGTRKIKSSIEEGNPEVKVDVDRAKMNELGLGIDAVGGALQVAFSGNTDSKFRDGEYEYDINVLLAETDRTSISDIENISFINDRGQVIILKQFATVSASEGPSQLERRNRINSVTIQSQVAGRPTGTVGEEIKTMIANMDIPNEVAISYDGDMKMQEEGFGSLGLALLASILLIYFIMVALYDSYVYPLVVMFSLPLAVIGSLLALALTSSSLSIFSILGLIMLMGLVAKNAILLVDFTNQLKAAGMEVKAALMKSVEIRFRPILMTTLAMVIGMLPIALASGAGAEWKNGLAWAIIGGLISSMFLTMIVVPVIYYVFDRMLAKFNMDKKEEIVLVDSELLASESEVAALV</sequence>
<comment type="caution">
    <text evidence="3">The sequence shown here is derived from an EMBL/GenBank/DDBJ whole genome shotgun (WGS) entry which is preliminary data.</text>
</comment>
<dbReference type="Gene3D" id="3.30.70.1440">
    <property type="entry name" value="Multidrug efflux transporter AcrB pore domain"/>
    <property type="match status" value="1"/>
</dbReference>
<feature type="transmembrane region" description="Helical" evidence="1">
    <location>
        <begin position="359"/>
        <end position="379"/>
    </location>
</feature>
<dbReference type="PROSITE" id="PS50156">
    <property type="entry name" value="SSD"/>
    <property type="match status" value="1"/>
</dbReference>
<feature type="transmembrane region" description="Helical" evidence="1">
    <location>
        <begin position="963"/>
        <end position="985"/>
    </location>
</feature>
<feature type="transmembrane region" description="Helical" evidence="1">
    <location>
        <begin position="991"/>
        <end position="1017"/>
    </location>
</feature>
<feature type="transmembrane region" description="Helical" evidence="1">
    <location>
        <begin position="503"/>
        <end position="524"/>
    </location>
</feature>
<feature type="domain" description="SSD" evidence="2">
    <location>
        <begin position="358"/>
        <end position="487"/>
    </location>
</feature>
<dbReference type="GO" id="GO:0005886">
    <property type="term" value="C:plasma membrane"/>
    <property type="evidence" value="ECO:0007669"/>
    <property type="project" value="TreeGrafter"/>
</dbReference>
<feature type="transmembrane region" description="Helical" evidence="1">
    <location>
        <begin position="12"/>
        <end position="32"/>
    </location>
</feature>
<keyword evidence="1" id="KW-0812">Transmembrane</keyword>
<feature type="transmembrane region" description="Helical" evidence="1">
    <location>
        <begin position="862"/>
        <end position="881"/>
    </location>
</feature>
<evidence type="ECO:0000259" key="2">
    <source>
        <dbReference type="PROSITE" id="PS50156"/>
    </source>
</evidence>
<evidence type="ECO:0000256" key="1">
    <source>
        <dbReference type="SAM" id="Phobius"/>
    </source>
</evidence>
<dbReference type="PRINTS" id="PR00702">
    <property type="entry name" value="ACRIFLAVINRP"/>
</dbReference>
<dbReference type="Gene3D" id="3.30.2090.10">
    <property type="entry name" value="Multidrug efflux transporter AcrB TolC docking domain, DN and DC subdomains"/>
    <property type="match status" value="2"/>
</dbReference>
<dbReference type="Proteomes" id="UP000027821">
    <property type="component" value="Unassembled WGS sequence"/>
</dbReference>
<dbReference type="InterPro" id="IPR027463">
    <property type="entry name" value="AcrB_DN_DC_subdom"/>
</dbReference>
<gene>
    <name evidence="3" type="ORF">EL17_08365</name>
</gene>
<keyword evidence="1" id="KW-0472">Membrane</keyword>
<feature type="transmembrane region" description="Helical" evidence="1">
    <location>
        <begin position="333"/>
        <end position="352"/>
    </location>
</feature>
<dbReference type="Gene3D" id="3.30.70.1320">
    <property type="entry name" value="Multidrug efflux transporter AcrB pore domain like"/>
    <property type="match status" value="1"/>
</dbReference>
<feature type="transmembrane region" description="Helical" evidence="1">
    <location>
        <begin position="462"/>
        <end position="483"/>
    </location>
</feature>
<name>A0A074KZ16_9BACT</name>
<dbReference type="OrthoDB" id="9757876at2"/>
<evidence type="ECO:0000313" key="3">
    <source>
        <dbReference type="EMBL" id="KEO74144.1"/>
    </source>
</evidence>